<proteinExistence type="predicted"/>
<feature type="transmembrane region" description="Helical" evidence="6">
    <location>
        <begin position="78"/>
        <end position="102"/>
    </location>
</feature>
<dbReference type="InterPro" id="IPR001123">
    <property type="entry name" value="LeuE-type"/>
</dbReference>
<accession>A0ABT3GPB5</accession>
<comment type="caution">
    <text evidence="7">The sequence shown here is derived from an EMBL/GenBank/DDBJ whole genome shotgun (WGS) entry which is preliminary data.</text>
</comment>
<evidence type="ECO:0000256" key="4">
    <source>
        <dbReference type="ARBA" id="ARBA00022989"/>
    </source>
</evidence>
<protein>
    <submittedName>
        <fullName evidence="7">LysE family translocator</fullName>
    </submittedName>
</protein>
<name>A0ABT3GPB5_9BACT</name>
<feature type="transmembrane region" description="Helical" evidence="6">
    <location>
        <begin position="184"/>
        <end position="205"/>
    </location>
</feature>
<evidence type="ECO:0000256" key="1">
    <source>
        <dbReference type="ARBA" id="ARBA00004651"/>
    </source>
</evidence>
<evidence type="ECO:0000256" key="2">
    <source>
        <dbReference type="ARBA" id="ARBA00022475"/>
    </source>
</evidence>
<evidence type="ECO:0000256" key="6">
    <source>
        <dbReference type="SAM" id="Phobius"/>
    </source>
</evidence>
<feature type="transmembrane region" description="Helical" evidence="6">
    <location>
        <begin position="44"/>
        <end position="66"/>
    </location>
</feature>
<evidence type="ECO:0000313" key="8">
    <source>
        <dbReference type="Proteomes" id="UP001320876"/>
    </source>
</evidence>
<dbReference type="Proteomes" id="UP001320876">
    <property type="component" value="Unassembled WGS sequence"/>
</dbReference>
<keyword evidence="2" id="KW-1003">Cell membrane</keyword>
<keyword evidence="3 6" id="KW-0812">Transmembrane</keyword>
<keyword evidence="4 6" id="KW-1133">Transmembrane helix</keyword>
<sequence>MNPALELAAFAGLMALGQFSPGPDMILLTRTALAEGAKAGAIMALGIATGLTVHASIAVAGLAVAFEQSPGLRRSISWAAAAYLLWLAYCLLRSAFATSAAVDENPGSPPSSRGPFLRGLICNLLNPKAVIFLAATCAPFLTGDHPSWWPFAIAGLVIVQGGTLWALWAWLLQWRPLRSRYEKSARWIDGIFGIALAALAVKLLVAP</sequence>
<feature type="transmembrane region" description="Helical" evidence="6">
    <location>
        <begin position="148"/>
        <end position="172"/>
    </location>
</feature>
<dbReference type="EMBL" id="JAPDDT010000014">
    <property type="protein sequence ID" value="MCW1925362.1"/>
    <property type="molecule type" value="Genomic_DNA"/>
</dbReference>
<keyword evidence="5 6" id="KW-0472">Membrane</keyword>
<organism evidence="7 8">
    <name type="scientific">Luteolibacter arcticus</name>
    <dbReference type="NCBI Taxonomy" id="1581411"/>
    <lineage>
        <taxon>Bacteria</taxon>
        <taxon>Pseudomonadati</taxon>
        <taxon>Verrucomicrobiota</taxon>
        <taxon>Verrucomicrobiia</taxon>
        <taxon>Verrucomicrobiales</taxon>
        <taxon>Verrucomicrobiaceae</taxon>
        <taxon>Luteolibacter</taxon>
    </lineage>
</organism>
<dbReference type="RefSeq" id="WP_264489470.1">
    <property type="nucleotide sequence ID" value="NZ_JAPDDT010000014.1"/>
</dbReference>
<keyword evidence="8" id="KW-1185">Reference proteome</keyword>
<gene>
    <name evidence="7" type="ORF">OKA05_22570</name>
</gene>
<evidence type="ECO:0000256" key="3">
    <source>
        <dbReference type="ARBA" id="ARBA00022692"/>
    </source>
</evidence>
<dbReference type="Pfam" id="PF01810">
    <property type="entry name" value="LysE"/>
    <property type="match status" value="1"/>
</dbReference>
<evidence type="ECO:0000256" key="5">
    <source>
        <dbReference type="ARBA" id="ARBA00023136"/>
    </source>
</evidence>
<reference evidence="7 8" key="1">
    <citation type="submission" date="2022-10" db="EMBL/GenBank/DDBJ databases">
        <title>Luteolibacter arcticus strain CCTCC AB 2014275, whole genome shotgun sequencing project.</title>
        <authorList>
            <person name="Zhao G."/>
            <person name="Shen L."/>
        </authorList>
    </citation>
    <scope>NUCLEOTIDE SEQUENCE [LARGE SCALE GENOMIC DNA]</scope>
    <source>
        <strain evidence="7 8">CCTCC AB 2014275</strain>
    </source>
</reference>
<comment type="subcellular location">
    <subcellularLocation>
        <location evidence="1">Cell membrane</location>
        <topology evidence="1">Multi-pass membrane protein</topology>
    </subcellularLocation>
</comment>
<dbReference type="PANTHER" id="PTHR30086">
    <property type="entry name" value="ARGININE EXPORTER PROTEIN ARGO"/>
    <property type="match status" value="1"/>
</dbReference>
<evidence type="ECO:0000313" key="7">
    <source>
        <dbReference type="EMBL" id="MCW1925362.1"/>
    </source>
</evidence>
<dbReference type="PANTHER" id="PTHR30086:SF20">
    <property type="entry name" value="ARGININE EXPORTER PROTEIN ARGO-RELATED"/>
    <property type="match status" value="1"/>
</dbReference>